<organism evidence="9">
    <name type="scientific">Thelazia callipaeda</name>
    <name type="common">Oriental eyeworm</name>
    <name type="synonym">Parasitic nematode</name>
    <dbReference type="NCBI Taxonomy" id="103827"/>
    <lineage>
        <taxon>Eukaryota</taxon>
        <taxon>Metazoa</taxon>
        <taxon>Ecdysozoa</taxon>
        <taxon>Nematoda</taxon>
        <taxon>Chromadorea</taxon>
        <taxon>Rhabditida</taxon>
        <taxon>Spirurina</taxon>
        <taxon>Spiruromorpha</taxon>
        <taxon>Thelazioidea</taxon>
        <taxon>Thelaziidae</taxon>
        <taxon>Thelazia</taxon>
    </lineage>
</organism>
<evidence type="ECO:0000256" key="5">
    <source>
        <dbReference type="ARBA" id="ARBA00023212"/>
    </source>
</evidence>
<dbReference type="STRING" id="103827.A0A0N5D6Y6"/>
<evidence type="ECO:0000256" key="2">
    <source>
        <dbReference type="ARBA" id="ARBA00010337"/>
    </source>
</evidence>
<keyword evidence="8" id="KW-1185">Reference proteome</keyword>
<evidence type="ECO:0000256" key="3">
    <source>
        <dbReference type="ARBA" id="ARBA00022490"/>
    </source>
</evidence>
<name>A0A0N5D6Y6_THECL</name>
<evidence type="ECO:0000259" key="6">
    <source>
        <dbReference type="Pfam" id="PF04130"/>
    </source>
</evidence>
<evidence type="ECO:0000313" key="7">
    <source>
        <dbReference type="EMBL" id="VDN06383.1"/>
    </source>
</evidence>
<dbReference type="Proteomes" id="UP000276776">
    <property type="component" value="Unassembled WGS sequence"/>
</dbReference>
<comment type="similarity">
    <text evidence="2">Belongs to the TUBGCP family.</text>
</comment>
<dbReference type="OrthoDB" id="5843658at2759"/>
<proteinExistence type="inferred from homology"/>
<dbReference type="Gene3D" id="1.20.120.1900">
    <property type="entry name" value="Gamma-tubulin complex, C-terminal domain"/>
    <property type="match status" value="1"/>
</dbReference>
<dbReference type="InterPro" id="IPR042241">
    <property type="entry name" value="GCP_C_sf"/>
</dbReference>
<keyword evidence="4" id="KW-0493">Microtubule</keyword>
<keyword evidence="3" id="KW-0963">Cytoplasm</keyword>
<reference evidence="9" key="1">
    <citation type="submission" date="2017-02" db="UniProtKB">
        <authorList>
            <consortium name="WormBaseParasite"/>
        </authorList>
    </citation>
    <scope>IDENTIFICATION</scope>
</reference>
<dbReference type="EMBL" id="UYYF01004685">
    <property type="protein sequence ID" value="VDN06383.1"/>
    <property type="molecule type" value="Genomic_DNA"/>
</dbReference>
<keyword evidence="5" id="KW-0206">Cytoskeleton</keyword>
<dbReference type="WBParaSite" id="TCLT_0000881101-mRNA-1">
    <property type="protein sequence ID" value="TCLT_0000881101-mRNA-1"/>
    <property type="gene ID" value="TCLT_0000881101"/>
</dbReference>
<gene>
    <name evidence="7" type="ORF">TCLT_LOCUS8800</name>
</gene>
<reference evidence="7 8" key="2">
    <citation type="submission" date="2018-11" db="EMBL/GenBank/DDBJ databases">
        <authorList>
            <consortium name="Pathogen Informatics"/>
        </authorList>
    </citation>
    <scope>NUCLEOTIDE SEQUENCE [LARGE SCALE GENOMIC DNA]</scope>
</reference>
<protein>
    <submittedName>
        <fullName evidence="9">GCP_C_terminal domain-containing protein</fullName>
    </submittedName>
</protein>
<dbReference type="GO" id="GO:0005874">
    <property type="term" value="C:microtubule"/>
    <property type="evidence" value="ECO:0007669"/>
    <property type="project" value="UniProtKB-KW"/>
</dbReference>
<evidence type="ECO:0000313" key="9">
    <source>
        <dbReference type="WBParaSite" id="TCLT_0000881101-mRNA-1"/>
    </source>
</evidence>
<feature type="domain" description="Gamma tubulin complex component C-terminal" evidence="6">
    <location>
        <begin position="200"/>
        <end position="313"/>
    </location>
</feature>
<accession>A0A0N5D6Y6</accession>
<evidence type="ECO:0000313" key="8">
    <source>
        <dbReference type="Proteomes" id="UP000276776"/>
    </source>
</evidence>
<dbReference type="InterPro" id="IPR040457">
    <property type="entry name" value="GCP_C"/>
</dbReference>
<dbReference type="GO" id="GO:0043015">
    <property type="term" value="F:gamma-tubulin binding"/>
    <property type="evidence" value="ECO:0007669"/>
    <property type="project" value="InterPro"/>
</dbReference>
<dbReference type="AlphaFoldDB" id="A0A0N5D6Y6"/>
<dbReference type="Pfam" id="PF04130">
    <property type="entry name" value="GCP_C_terminal"/>
    <property type="match status" value="1"/>
</dbReference>
<comment type="subcellular location">
    <subcellularLocation>
        <location evidence="1">Cytoplasm</location>
        <location evidence="1">Cytoskeleton</location>
    </subcellularLocation>
</comment>
<sequence>MDPIDGVFRIGEANSQVSHSAGTDVLGRGENFKLKSSLLIDKSFTKKWLSEGKFRKLLLSWSHIENTSYEEADIIENFMNNLSDEELRKVLQTTFYGSVGSFLDKHFKEIYLSHHVVSTHCAIVVNFKQICKLLCDVFLFEDAHISEIFVSKLLDAEENSEMDIKPESYQSFWLEDVYGHLISKNYTSLFVRSPTVKKGIKIRYKPPPPMNSFFSPSVLIIYERIWELLLRIEIECTALEIKNQVMPTVISILQKMMIQRDHIYSRAMIQMRMWNFLQAWRSYCHEEIRDIVICDFQEELAKMKTIEEASHLHG</sequence>
<evidence type="ECO:0000256" key="4">
    <source>
        <dbReference type="ARBA" id="ARBA00022701"/>
    </source>
</evidence>
<evidence type="ECO:0000256" key="1">
    <source>
        <dbReference type="ARBA" id="ARBA00004245"/>
    </source>
</evidence>